<dbReference type="GeneID" id="111356985"/>
<reference evidence="2" key="1">
    <citation type="submission" date="2025-08" db="UniProtKB">
        <authorList>
            <consortium name="RefSeq"/>
        </authorList>
    </citation>
    <scope>IDENTIFICATION</scope>
    <source>
        <strain evidence="2">Ishihara</strain>
        <tissue evidence="2">Whole body</tissue>
    </source>
</reference>
<organism evidence="1 2">
    <name type="scientific">Spodoptera litura</name>
    <name type="common">Asian cotton leafworm</name>
    <dbReference type="NCBI Taxonomy" id="69820"/>
    <lineage>
        <taxon>Eukaryota</taxon>
        <taxon>Metazoa</taxon>
        <taxon>Ecdysozoa</taxon>
        <taxon>Arthropoda</taxon>
        <taxon>Hexapoda</taxon>
        <taxon>Insecta</taxon>
        <taxon>Pterygota</taxon>
        <taxon>Neoptera</taxon>
        <taxon>Endopterygota</taxon>
        <taxon>Lepidoptera</taxon>
        <taxon>Glossata</taxon>
        <taxon>Ditrysia</taxon>
        <taxon>Noctuoidea</taxon>
        <taxon>Noctuidae</taxon>
        <taxon>Amphipyrinae</taxon>
        <taxon>Spodoptera</taxon>
    </lineage>
</organism>
<dbReference type="KEGG" id="sliu:111356985"/>
<protein>
    <submittedName>
        <fullName evidence="2">Uncharacterized protein LOC111356985</fullName>
    </submittedName>
</protein>
<dbReference type="RefSeq" id="XP_022827239.1">
    <property type="nucleotide sequence ID" value="XM_022971471.1"/>
</dbReference>
<gene>
    <name evidence="2" type="primary">LOC111356985</name>
</gene>
<keyword evidence="1" id="KW-1185">Reference proteome</keyword>
<dbReference type="AlphaFoldDB" id="A0A9J7EF95"/>
<name>A0A9J7EF95_SPOLT</name>
<sequence>MNQLSFSTSGVPVAVALNFDARDEPDVESEETGGLMKIMMFLEFVESSVRDSMLPPGKGTILHSFMMATAESLTPRENVAAIRALENATMNIAKDRGFLGVFTTNTSPLTQQLGTDVLGYQTLLDYQINQYVDPNGDRIFGKAPDDMRAIVCWKPLE</sequence>
<evidence type="ECO:0000313" key="2">
    <source>
        <dbReference type="RefSeq" id="XP_022827239.1"/>
    </source>
</evidence>
<proteinExistence type="predicted"/>
<dbReference type="Proteomes" id="UP000301870">
    <property type="component" value="Chromosome 24"/>
</dbReference>
<dbReference type="OrthoDB" id="416786at2759"/>
<dbReference type="Gene3D" id="3.40.630.30">
    <property type="match status" value="1"/>
</dbReference>
<evidence type="ECO:0000313" key="1">
    <source>
        <dbReference type="Proteomes" id="UP000301870"/>
    </source>
</evidence>
<accession>A0A9J7EF95</accession>